<name>A0A4R7KBK4_9CLOT</name>
<keyword evidence="1" id="KW-0378">Hydrolase</keyword>
<evidence type="ECO:0000313" key="2">
    <source>
        <dbReference type="Proteomes" id="UP000295325"/>
    </source>
</evidence>
<dbReference type="AlphaFoldDB" id="A0A4R7KBK4"/>
<comment type="caution">
    <text evidence="1">The sequence shown here is derived from an EMBL/GenBank/DDBJ whole genome shotgun (WGS) entry which is preliminary data.</text>
</comment>
<proteinExistence type="predicted"/>
<protein>
    <submittedName>
        <fullName evidence="1">MazG-like nucleotide pyrophosphohydrolase family protein</fullName>
    </submittedName>
</protein>
<gene>
    <name evidence="1" type="ORF">EDD71_12811</name>
</gene>
<organism evidence="1 2">
    <name type="scientific">Fonticella tunisiensis</name>
    <dbReference type="NCBI Taxonomy" id="1096341"/>
    <lineage>
        <taxon>Bacteria</taxon>
        <taxon>Bacillati</taxon>
        <taxon>Bacillota</taxon>
        <taxon>Clostridia</taxon>
        <taxon>Eubacteriales</taxon>
        <taxon>Clostridiaceae</taxon>
        <taxon>Fonticella</taxon>
    </lineage>
</organism>
<dbReference type="RefSeq" id="WP_133629126.1">
    <property type="nucleotide sequence ID" value="NZ_SOAZ01000028.1"/>
</dbReference>
<dbReference type="InterPro" id="IPR025984">
    <property type="entry name" value="DCTPP"/>
</dbReference>
<accession>A0A4R7KBK4</accession>
<dbReference type="OrthoDB" id="2381770at2"/>
<dbReference type="EMBL" id="SOAZ01000028">
    <property type="protein sequence ID" value="TDT50470.1"/>
    <property type="molecule type" value="Genomic_DNA"/>
</dbReference>
<evidence type="ECO:0000313" key="1">
    <source>
        <dbReference type="EMBL" id="TDT50470.1"/>
    </source>
</evidence>
<reference evidence="1 2" key="1">
    <citation type="submission" date="2019-03" db="EMBL/GenBank/DDBJ databases">
        <title>Genomic Encyclopedia of Type Strains, Phase IV (KMG-IV): sequencing the most valuable type-strain genomes for metagenomic binning, comparative biology and taxonomic classification.</title>
        <authorList>
            <person name="Goeker M."/>
        </authorList>
    </citation>
    <scope>NUCLEOTIDE SEQUENCE [LARGE SCALE GENOMIC DNA]</scope>
    <source>
        <strain evidence="1 2">DSM 24455</strain>
    </source>
</reference>
<dbReference type="Pfam" id="PF12643">
    <property type="entry name" value="MazG-like"/>
    <property type="match status" value="1"/>
</dbReference>
<dbReference type="GO" id="GO:0047429">
    <property type="term" value="F:nucleoside triphosphate diphosphatase activity"/>
    <property type="evidence" value="ECO:0007669"/>
    <property type="project" value="InterPro"/>
</dbReference>
<dbReference type="GO" id="GO:0009143">
    <property type="term" value="P:nucleoside triphosphate catabolic process"/>
    <property type="evidence" value="ECO:0007669"/>
    <property type="project" value="InterPro"/>
</dbReference>
<sequence length="108" mass="12439">MFNGEDFDIMGNIKLIESYKTFLLSSVADLFTSMARGNKTSMDEITDELSEIIILSYLLGKRLGINYNAIDERIIKKLKLGLLEDNSVEKEYQDYSKLISYIRDARDL</sequence>
<keyword evidence="2" id="KW-1185">Reference proteome</keyword>
<dbReference type="Proteomes" id="UP000295325">
    <property type="component" value="Unassembled WGS sequence"/>
</dbReference>